<dbReference type="EMBL" id="FJOG01000009">
    <property type="protein sequence ID" value="CZR57370.1"/>
    <property type="molecule type" value="Genomic_DNA"/>
</dbReference>
<dbReference type="PANTHER" id="PTHR43791">
    <property type="entry name" value="PERMEASE-RELATED"/>
    <property type="match status" value="1"/>
</dbReference>
<dbReference type="OrthoDB" id="6730379at2759"/>
<feature type="transmembrane region" description="Helical" evidence="6">
    <location>
        <begin position="239"/>
        <end position="259"/>
    </location>
</feature>
<dbReference type="SUPFAM" id="SSF103473">
    <property type="entry name" value="MFS general substrate transporter"/>
    <property type="match status" value="2"/>
</dbReference>
<keyword evidence="3 6" id="KW-0812">Transmembrane</keyword>
<reference evidence="7 8" key="1">
    <citation type="submission" date="2016-03" db="EMBL/GenBank/DDBJ databases">
        <authorList>
            <person name="Ploux O."/>
        </authorList>
    </citation>
    <scope>NUCLEOTIDE SEQUENCE [LARGE SCALE GENOMIC DNA]</scope>
    <source>
        <strain evidence="7 8">UAMH 11012</strain>
    </source>
</reference>
<dbReference type="PANTHER" id="PTHR43791:SF40">
    <property type="entry name" value="THIAMINE PATHWAY TRANSPORTER THI73"/>
    <property type="match status" value="1"/>
</dbReference>
<dbReference type="Gene3D" id="1.20.1250.20">
    <property type="entry name" value="MFS general substrate transporter like domains"/>
    <property type="match status" value="2"/>
</dbReference>
<keyword evidence="2" id="KW-0813">Transport</keyword>
<evidence type="ECO:0000256" key="6">
    <source>
        <dbReference type="SAM" id="Phobius"/>
    </source>
</evidence>
<protein>
    <recommendedName>
        <fullName evidence="9">Allantoate permease</fullName>
    </recommendedName>
</protein>
<evidence type="ECO:0008006" key="9">
    <source>
        <dbReference type="Google" id="ProtNLM"/>
    </source>
</evidence>
<feature type="transmembrane region" description="Helical" evidence="6">
    <location>
        <begin position="320"/>
        <end position="340"/>
    </location>
</feature>
<dbReference type="AlphaFoldDB" id="A0A1L7WX87"/>
<comment type="subcellular location">
    <subcellularLocation>
        <location evidence="1">Membrane</location>
        <topology evidence="1">Multi-pass membrane protein</topology>
    </subcellularLocation>
</comment>
<evidence type="ECO:0000256" key="3">
    <source>
        <dbReference type="ARBA" id="ARBA00022692"/>
    </source>
</evidence>
<proteinExistence type="predicted"/>
<organism evidence="7 8">
    <name type="scientific">Phialocephala subalpina</name>
    <dbReference type="NCBI Taxonomy" id="576137"/>
    <lineage>
        <taxon>Eukaryota</taxon>
        <taxon>Fungi</taxon>
        <taxon>Dikarya</taxon>
        <taxon>Ascomycota</taxon>
        <taxon>Pezizomycotina</taxon>
        <taxon>Leotiomycetes</taxon>
        <taxon>Helotiales</taxon>
        <taxon>Mollisiaceae</taxon>
        <taxon>Phialocephala</taxon>
        <taxon>Phialocephala fortinii species complex</taxon>
    </lineage>
</organism>
<evidence type="ECO:0000256" key="2">
    <source>
        <dbReference type="ARBA" id="ARBA00022448"/>
    </source>
</evidence>
<dbReference type="InterPro" id="IPR036259">
    <property type="entry name" value="MFS_trans_sf"/>
</dbReference>
<evidence type="ECO:0000256" key="1">
    <source>
        <dbReference type="ARBA" id="ARBA00004141"/>
    </source>
</evidence>
<evidence type="ECO:0000256" key="4">
    <source>
        <dbReference type="ARBA" id="ARBA00022989"/>
    </source>
</evidence>
<feature type="transmembrane region" description="Helical" evidence="6">
    <location>
        <begin position="212"/>
        <end position="233"/>
    </location>
</feature>
<keyword evidence="4 6" id="KW-1133">Transmembrane helix</keyword>
<evidence type="ECO:0000256" key="5">
    <source>
        <dbReference type="ARBA" id="ARBA00023136"/>
    </source>
</evidence>
<dbReference type="Proteomes" id="UP000184330">
    <property type="component" value="Unassembled WGS sequence"/>
</dbReference>
<keyword evidence="5 6" id="KW-0472">Membrane</keyword>
<evidence type="ECO:0000313" key="7">
    <source>
        <dbReference type="EMBL" id="CZR57370.1"/>
    </source>
</evidence>
<dbReference type="GO" id="GO:0016020">
    <property type="term" value="C:membrane"/>
    <property type="evidence" value="ECO:0007669"/>
    <property type="project" value="UniProtKB-SubCell"/>
</dbReference>
<sequence>MKSDSTFQEVESSVSGSQVDLALHFLRHSDQIEDAHTPLTEEEEKQLLRKIDWMLMPLMAATYNLQYLDKIILNYANVMGLAKDTHTSASQFSYLATAFYVGYLFCEIPNGYLIQKLPLAKYLGTCKQPIRVGIWFGTVREKYHAIERVRSNKTGIENKEFTRTQMVEAFRDPHVWLIVILMITASEINGALSNYQAALIKSFGFTSKQSALLSVPSGVIAILVCLSSSWIAGRTNQRLLTLMCYFPFGITGASLMAFLPPSQKAGKMIGNYFTNMVPISGHTKKITVNALILISFEIGNIIGPLTFTGATAPAYKPAKIAMIACFSTSLCLVFILRLFALKGRLARMLLACGRRVEERLKIEEEGVRKGATPHYT</sequence>
<evidence type="ECO:0000313" key="8">
    <source>
        <dbReference type="Proteomes" id="UP000184330"/>
    </source>
</evidence>
<feature type="transmembrane region" description="Helical" evidence="6">
    <location>
        <begin position="174"/>
        <end position="192"/>
    </location>
</feature>
<dbReference type="GO" id="GO:0022857">
    <property type="term" value="F:transmembrane transporter activity"/>
    <property type="evidence" value="ECO:0007669"/>
    <property type="project" value="TreeGrafter"/>
</dbReference>
<keyword evidence="8" id="KW-1185">Reference proteome</keyword>
<accession>A0A1L7WX87</accession>
<name>A0A1L7WX87_9HELO</name>
<feature type="transmembrane region" description="Helical" evidence="6">
    <location>
        <begin position="286"/>
        <end position="308"/>
    </location>
</feature>
<gene>
    <name evidence="7" type="ORF">PAC_07259</name>
</gene>